<proteinExistence type="predicted"/>
<evidence type="ECO:0000313" key="2">
    <source>
        <dbReference type="Proteomes" id="UP001177769"/>
    </source>
</evidence>
<dbReference type="Gene3D" id="1.20.120.1490">
    <property type="match status" value="1"/>
</dbReference>
<reference evidence="1" key="1">
    <citation type="submission" date="2023-01" db="EMBL/GenBank/DDBJ databases">
        <title>Whole genome sequence of Paucibacter sp. S2-9 isolated from pond sediment.</title>
        <authorList>
            <person name="Jung J.Y."/>
        </authorList>
    </citation>
    <scope>NUCLEOTIDE SEQUENCE</scope>
    <source>
        <strain evidence="1">S2-9</strain>
    </source>
</reference>
<sequence>MDNSPSSSTPARRSLRRFFKGSVIAAFVAGAALTAGVAAVASGAPHLHGRHAIGSPEQAAKHVDRMLARLYSELNVNAAQQTQIDPLVKQAVTDLLPMHRQLHEAHTQALQLLAQTPLDRNALEQARQRHLQLADQASRRLVQLVADVGDQLTPAQRQQLVDHLGKHHAPKQG</sequence>
<dbReference type="RefSeq" id="WP_285234110.1">
    <property type="nucleotide sequence ID" value="NZ_CP116346.1"/>
</dbReference>
<dbReference type="Proteomes" id="UP001177769">
    <property type="component" value="Chromosome"/>
</dbReference>
<dbReference type="AlphaFoldDB" id="A0AA95NH56"/>
<dbReference type="EMBL" id="CP116346">
    <property type="protein sequence ID" value="WIT13007.1"/>
    <property type="molecule type" value="Genomic_DNA"/>
</dbReference>
<name>A0AA95NH56_9BURK</name>
<dbReference type="InterPro" id="IPR025961">
    <property type="entry name" value="Metal_resist"/>
</dbReference>
<evidence type="ECO:0000313" key="1">
    <source>
        <dbReference type="EMBL" id="WIT13007.1"/>
    </source>
</evidence>
<protein>
    <submittedName>
        <fullName evidence="1">Periplasmic heavy metal sensor</fullName>
    </submittedName>
</protein>
<accession>A0AA95NH56</accession>
<organism evidence="1 2">
    <name type="scientific">Paucibacter sediminis</name>
    <dbReference type="NCBI Taxonomy" id="3019553"/>
    <lineage>
        <taxon>Bacteria</taxon>
        <taxon>Pseudomonadati</taxon>
        <taxon>Pseudomonadota</taxon>
        <taxon>Betaproteobacteria</taxon>
        <taxon>Burkholderiales</taxon>
        <taxon>Sphaerotilaceae</taxon>
        <taxon>Roseateles</taxon>
    </lineage>
</organism>
<dbReference type="KEGG" id="pais:PFX98_05205"/>
<gene>
    <name evidence="1" type="ORF">PFX98_05205</name>
</gene>
<dbReference type="Pfam" id="PF13801">
    <property type="entry name" value="Metal_resist"/>
    <property type="match status" value="1"/>
</dbReference>
<keyword evidence="2" id="KW-1185">Reference proteome</keyword>